<name>A0A329S0C0_9STRA</name>
<evidence type="ECO:0000313" key="1">
    <source>
        <dbReference type="EMBL" id="RAW30333.1"/>
    </source>
</evidence>
<dbReference type="InterPro" id="IPR036397">
    <property type="entry name" value="RNaseH_sf"/>
</dbReference>
<dbReference type="EMBL" id="MJFZ01000376">
    <property type="protein sequence ID" value="RAW30333.1"/>
    <property type="molecule type" value="Genomic_DNA"/>
</dbReference>
<dbReference type="OrthoDB" id="168403at2759"/>
<accession>A0A329S0C0</accession>
<dbReference type="VEuPathDB" id="FungiDB:PC110_g13306"/>
<dbReference type="AlphaFoldDB" id="A0A329S0C0"/>
<reference evidence="1 2" key="1">
    <citation type="submission" date="2018-01" db="EMBL/GenBank/DDBJ databases">
        <title>Draft genome of the strawberry crown rot pathogen Phytophthora cactorum.</title>
        <authorList>
            <person name="Armitage A.D."/>
            <person name="Lysoe E."/>
            <person name="Nellist C.F."/>
            <person name="Harrison R.J."/>
            <person name="Brurberg M.B."/>
        </authorList>
    </citation>
    <scope>NUCLEOTIDE SEQUENCE [LARGE SCALE GENOMIC DNA]</scope>
    <source>
        <strain evidence="1 2">10300</strain>
    </source>
</reference>
<keyword evidence="2" id="KW-1185">Reference proteome</keyword>
<dbReference type="GO" id="GO:0003676">
    <property type="term" value="F:nucleic acid binding"/>
    <property type="evidence" value="ECO:0007669"/>
    <property type="project" value="InterPro"/>
</dbReference>
<evidence type="ECO:0000313" key="2">
    <source>
        <dbReference type="Proteomes" id="UP000251314"/>
    </source>
</evidence>
<comment type="caution">
    <text evidence="1">The sequence shown here is derived from an EMBL/GenBank/DDBJ whole genome shotgun (WGS) entry which is preliminary data.</text>
</comment>
<dbReference type="Proteomes" id="UP000251314">
    <property type="component" value="Unassembled WGS sequence"/>
</dbReference>
<dbReference type="PANTHER" id="PTHR47169">
    <property type="entry name" value="OS01G0541250 PROTEIN"/>
    <property type="match status" value="1"/>
</dbReference>
<proteinExistence type="predicted"/>
<gene>
    <name evidence="1" type="ORF">PC110_g13306</name>
</gene>
<dbReference type="PANTHER" id="PTHR47169:SF2">
    <property type="entry name" value="OS01G0541250 PROTEIN"/>
    <property type="match status" value="1"/>
</dbReference>
<sequence length="126" mass="14014">MVGVQRLLEGLQLTDNGDKFDANELNDIGWNSTCPVERSGMLVELWCQPPNSPDLNYCDLGVFTATLARQQEKTARNIDELIAATTEAYWELPPRVLNAAFLSLQSCMDLCIQANGDNDFKPPHIS</sequence>
<protein>
    <submittedName>
        <fullName evidence="1">Uncharacterized protein</fullName>
    </submittedName>
</protein>
<dbReference type="Gene3D" id="3.30.420.10">
    <property type="entry name" value="Ribonuclease H-like superfamily/Ribonuclease H"/>
    <property type="match status" value="1"/>
</dbReference>
<organism evidence="1 2">
    <name type="scientific">Phytophthora cactorum</name>
    <dbReference type="NCBI Taxonomy" id="29920"/>
    <lineage>
        <taxon>Eukaryota</taxon>
        <taxon>Sar</taxon>
        <taxon>Stramenopiles</taxon>
        <taxon>Oomycota</taxon>
        <taxon>Peronosporomycetes</taxon>
        <taxon>Peronosporales</taxon>
        <taxon>Peronosporaceae</taxon>
        <taxon>Phytophthora</taxon>
    </lineage>
</organism>